<evidence type="ECO:0000256" key="4">
    <source>
        <dbReference type="ARBA" id="ARBA00022989"/>
    </source>
</evidence>
<dbReference type="PANTHER" id="PTHR30509:SF8">
    <property type="entry name" value="INNER MEMBRANE PROTEIN YCCS"/>
    <property type="match status" value="1"/>
</dbReference>
<dbReference type="Pfam" id="PF12805">
    <property type="entry name" value="FUSC-like"/>
    <property type="match status" value="1"/>
</dbReference>
<reference evidence="7" key="1">
    <citation type="submission" date="2022-02" db="EMBL/GenBank/DDBJ databases">
        <title>Characterization of Tn125 harboring carbapenem-resistant Acinetobacter bereziniae clinical isolates.</title>
        <authorList>
            <person name="Wong N.-K."/>
            <person name="Pan Q."/>
        </authorList>
    </citation>
    <scope>NUCLEOTIDE SEQUENCE</scope>
    <source>
        <strain evidence="7">GD03393</strain>
    </source>
</reference>
<dbReference type="NCBIfam" id="TIGR01667">
    <property type="entry name" value="YCCS_YHFK"/>
    <property type="match status" value="1"/>
</dbReference>
<dbReference type="EMBL" id="CP092085">
    <property type="protein sequence ID" value="UUN98620.1"/>
    <property type="molecule type" value="Genomic_DNA"/>
</dbReference>
<keyword evidence="3" id="KW-0812">Transmembrane</keyword>
<dbReference type="InterPro" id="IPR010020">
    <property type="entry name" value="Integral_membrane_YCCS_YHJK"/>
</dbReference>
<dbReference type="SUPFAM" id="SSF103473">
    <property type="entry name" value="MFS general substrate transporter"/>
    <property type="match status" value="1"/>
</dbReference>
<dbReference type="InterPro" id="IPR036259">
    <property type="entry name" value="MFS_trans_sf"/>
</dbReference>
<dbReference type="PANTHER" id="PTHR30509">
    <property type="entry name" value="P-HYDROXYBENZOIC ACID EFFLUX PUMP SUBUNIT-RELATED"/>
    <property type="match status" value="1"/>
</dbReference>
<dbReference type="Pfam" id="PF13515">
    <property type="entry name" value="FUSC_2"/>
    <property type="match status" value="1"/>
</dbReference>
<organism evidence="7 8">
    <name type="scientific">Acinetobacter bereziniae</name>
    <name type="common">Acinetobacter genomosp. 10</name>
    <dbReference type="NCBI Taxonomy" id="106648"/>
    <lineage>
        <taxon>Bacteria</taxon>
        <taxon>Pseudomonadati</taxon>
        <taxon>Pseudomonadota</taxon>
        <taxon>Gammaproteobacteria</taxon>
        <taxon>Moraxellales</taxon>
        <taxon>Moraxellaceae</taxon>
        <taxon>Acinetobacter</taxon>
    </lineage>
</organism>
<evidence type="ECO:0000313" key="7">
    <source>
        <dbReference type="EMBL" id="UUN98620.1"/>
    </source>
</evidence>
<accession>A0A8I1ACM4</accession>
<dbReference type="GO" id="GO:0005886">
    <property type="term" value="C:plasma membrane"/>
    <property type="evidence" value="ECO:0007669"/>
    <property type="project" value="UniProtKB-SubCell"/>
</dbReference>
<gene>
    <name evidence="7" type="primary">yccS</name>
    <name evidence="7" type="ORF">I9054_003970</name>
</gene>
<comment type="similarity">
    <text evidence="6">Belongs to the YccS/YhfK family.</text>
</comment>
<name>A0A8I1ACM4_ACIBZ</name>
<keyword evidence="5" id="KW-0472">Membrane</keyword>
<evidence type="ECO:0000256" key="6">
    <source>
        <dbReference type="ARBA" id="ARBA00043993"/>
    </source>
</evidence>
<proteinExistence type="inferred from homology"/>
<evidence type="ECO:0000256" key="2">
    <source>
        <dbReference type="ARBA" id="ARBA00022475"/>
    </source>
</evidence>
<keyword evidence="2" id="KW-1003">Cell membrane</keyword>
<dbReference type="AlphaFoldDB" id="A0A8I1ACM4"/>
<protein>
    <submittedName>
        <fullName evidence="7">YccS family putative transporter</fullName>
    </submittedName>
</protein>
<evidence type="ECO:0000256" key="3">
    <source>
        <dbReference type="ARBA" id="ARBA00022692"/>
    </source>
</evidence>
<dbReference type="RefSeq" id="WP_151780636.1">
    <property type="nucleotide sequence ID" value="NZ_BKNL01000003.1"/>
</dbReference>
<dbReference type="NCBIfam" id="TIGR01666">
    <property type="entry name" value="YCCS"/>
    <property type="match status" value="1"/>
</dbReference>
<dbReference type="InterPro" id="IPR010019">
    <property type="entry name" value="Integral_membrane_YccS"/>
</dbReference>
<dbReference type="InterPro" id="IPR049453">
    <property type="entry name" value="Memb_transporter_dom"/>
</dbReference>
<dbReference type="InterPro" id="IPR032692">
    <property type="entry name" value="YccS_N"/>
</dbReference>
<dbReference type="Proteomes" id="UP000644140">
    <property type="component" value="Chromosome"/>
</dbReference>
<keyword evidence="4" id="KW-1133">Transmembrane helix</keyword>
<comment type="subcellular location">
    <subcellularLocation>
        <location evidence="1">Cell membrane</location>
        <topology evidence="1">Multi-pass membrane protein</topology>
    </subcellularLocation>
</comment>
<sequence>MNTWLLKLRKATYNTSFMYNLRMVIAFTGTAFVPYLLGQQLMTIPLTLGVVAAGLSDIDDRFSVRIMNLIYTYIGFFITAASVSLLFPYPVLFALGLIVSCIGWILLGSLGRRYATISYGCLVVSVYSMLGVHLFEHWYIQPSLLVIGAIWYGLISTISFLLFPVRQVQDKLSQCFSSLGNFLFSKSNLFDVDMTATSYQDSMISLSMENGQLISIFNDMRTALLTRLKGDRGQRDTRRSLQYYFVAQDIHERADSAHIDYQKLAKMFEHSDVLFRFQRILALQGKACKDLSDSILHRTTYQHNARFEYAFKNLKQSLNKLRKEEHYDLIWINSLFALYQNLKSIDAQLQNLETERHIKYDQNKNVEQQLKDDDLKGWDDIVIRIKQNLTPESVLFRHAIRVSVVLFIGYVFVQLTNIQYGYWILLTALFVSQPNFNATKRRLRLRIVGTLGGIILGYAILFFVPSIEGQLLLLVISGVLFFDLRSKQYAQATAFITIMALINFNLDGLGFEAALPRMIDTVIGCALAWFGVSFIFPDWRFRRLPRTIQRSLEAQCNYLADVVTQYHQGRNNSLNYRIVRRAAHNTDAEVASLISTLATEPDFDQSQKTLAFEFLCLNHTFLSYIAALGAHREKIQDQQVLNLLDQALDDIRGALLRDEMPDLTAHNMLQAIRTRLAQSEADDSKSLIILQQLSLMFSILKQLSSLKQNLSHARDDQSTELASL</sequence>
<evidence type="ECO:0000313" key="8">
    <source>
        <dbReference type="Proteomes" id="UP000644140"/>
    </source>
</evidence>
<evidence type="ECO:0000256" key="1">
    <source>
        <dbReference type="ARBA" id="ARBA00004651"/>
    </source>
</evidence>
<evidence type="ECO:0000256" key="5">
    <source>
        <dbReference type="ARBA" id="ARBA00023136"/>
    </source>
</evidence>